<dbReference type="InterPro" id="IPR033877">
    <property type="entry name" value="Frm2/Hbn1"/>
</dbReference>
<dbReference type="AlphaFoldDB" id="A0A1Y2BHU8"/>
<comment type="similarity">
    <text evidence="3">Belongs to the nitroreductase family.</text>
</comment>
<dbReference type="InterPro" id="IPR029479">
    <property type="entry name" value="Nitroreductase"/>
</dbReference>
<evidence type="ECO:0000256" key="1">
    <source>
        <dbReference type="ARBA" id="ARBA00004123"/>
    </source>
</evidence>
<evidence type="ECO:0000313" key="9">
    <source>
        <dbReference type="Proteomes" id="UP000193986"/>
    </source>
</evidence>
<dbReference type="GO" id="GO:0005737">
    <property type="term" value="C:cytoplasm"/>
    <property type="evidence" value="ECO:0007669"/>
    <property type="project" value="UniProtKB-SubCell"/>
</dbReference>
<protein>
    <submittedName>
        <fullName evidence="8">Nitroreductase-like protein</fullName>
    </submittedName>
</protein>
<dbReference type="PANTHER" id="PTHR43035">
    <property type="entry name" value="FATTY ACID REPRESSION MUTANT PROTEIN 2-RELATED"/>
    <property type="match status" value="1"/>
</dbReference>
<dbReference type="STRING" id="71784.A0A1Y2BHU8"/>
<evidence type="ECO:0000256" key="2">
    <source>
        <dbReference type="ARBA" id="ARBA00004496"/>
    </source>
</evidence>
<dbReference type="FunFam" id="3.40.109.10:FF:000001">
    <property type="entry name" value="Nitroreductase family"/>
    <property type="match status" value="1"/>
</dbReference>
<dbReference type="Pfam" id="PF00881">
    <property type="entry name" value="Nitroreductase"/>
    <property type="match status" value="1"/>
</dbReference>
<dbReference type="GO" id="GO:0034599">
    <property type="term" value="P:cellular response to oxidative stress"/>
    <property type="evidence" value="ECO:0007669"/>
    <property type="project" value="InterPro"/>
</dbReference>
<sequence>MSSSEAFFQAIETRRTNYALKAESTISDEALKALVERAVKHSPTSFNMQEARAVLVTGKAHKEIWELVKTEHVKTLGTDEGQIQFWTNKFDTQYAAGYGTVLFFEDDAVIEGYIAKMPAYKEAFIAFSGHVTGMLQIVVWTALAAEGLGGSLQHYTLNPAINTAIVEKLSLPATWKGTALLPFGVPAAPPAEKTFSPIEDRVKVFSG</sequence>
<dbReference type="InterPro" id="IPR000415">
    <property type="entry name" value="Nitroreductase-like"/>
</dbReference>
<reference evidence="8 9" key="1">
    <citation type="submission" date="2016-07" db="EMBL/GenBank/DDBJ databases">
        <title>Pervasive Adenine N6-methylation of Active Genes in Fungi.</title>
        <authorList>
            <consortium name="DOE Joint Genome Institute"/>
            <person name="Mondo S.J."/>
            <person name="Dannebaum R.O."/>
            <person name="Kuo R.C."/>
            <person name="Labutti K."/>
            <person name="Haridas S."/>
            <person name="Kuo A."/>
            <person name="Salamov A."/>
            <person name="Ahrendt S.R."/>
            <person name="Lipzen A."/>
            <person name="Sullivan W."/>
            <person name="Andreopoulos W.B."/>
            <person name="Clum A."/>
            <person name="Lindquist E."/>
            <person name="Daum C."/>
            <person name="Ramamoorthy G.K."/>
            <person name="Gryganskyi A."/>
            <person name="Culley D."/>
            <person name="Magnuson J.K."/>
            <person name="James T.Y."/>
            <person name="O'Malley M.A."/>
            <person name="Stajich J.E."/>
            <person name="Spatafora J.W."/>
            <person name="Visel A."/>
            <person name="Grigoriev I.V."/>
        </authorList>
    </citation>
    <scope>NUCLEOTIDE SEQUENCE [LARGE SCALE GENOMIC DNA]</scope>
    <source>
        <strain evidence="8 9">68-887.2</strain>
    </source>
</reference>
<dbReference type="CDD" id="cd02140">
    <property type="entry name" value="Frm2-like"/>
    <property type="match status" value="1"/>
</dbReference>
<evidence type="ECO:0000259" key="7">
    <source>
        <dbReference type="Pfam" id="PF00881"/>
    </source>
</evidence>
<dbReference type="InParanoid" id="A0A1Y2BHU8"/>
<organism evidence="8 9">
    <name type="scientific">Naematelia encephala</name>
    <dbReference type="NCBI Taxonomy" id="71784"/>
    <lineage>
        <taxon>Eukaryota</taxon>
        <taxon>Fungi</taxon>
        <taxon>Dikarya</taxon>
        <taxon>Basidiomycota</taxon>
        <taxon>Agaricomycotina</taxon>
        <taxon>Tremellomycetes</taxon>
        <taxon>Tremellales</taxon>
        <taxon>Naemateliaceae</taxon>
        <taxon>Naematelia</taxon>
    </lineage>
</organism>
<feature type="domain" description="Nitroreductase" evidence="7">
    <location>
        <begin position="11"/>
        <end position="184"/>
    </location>
</feature>
<dbReference type="Proteomes" id="UP000193986">
    <property type="component" value="Unassembled WGS sequence"/>
</dbReference>
<keyword evidence="6" id="KW-0539">Nucleus</keyword>
<dbReference type="GO" id="GO:0016491">
    <property type="term" value="F:oxidoreductase activity"/>
    <property type="evidence" value="ECO:0007669"/>
    <property type="project" value="UniProtKB-KW"/>
</dbReference>
<evidence type="ECO:0000256" key="3">
    <source>
        <dbReference type="ARBA" id="ARBA00007118"/>
    </source>
</evidence>
<comment type="caution">
    <text evidence="8">The sequence shown here is derived from an EMBL/GenBank/DDBJ whole genome shotgun (WGS) entry which is preliminary data.</text>
</comment>
<dbReference type="EMBL" id="MCFC01000003">
    <property type="protein sequence ID" value="ORY34346.1"/>
    <property type="molecule type" value="Genomic_DNA"/>
</dbReference>
<keyword evidence="4" id="KW-0963">Cytoplasm</keyword>
<dbReference type="PANTHER" id="PTHR43035:SF1">
    <property type="entry name" value="FATTY ACID REPRESSION MUTANT PROTEIN 2-RELATED"/>
    <property type="match status" value="1"/>
</dbReference>
<dbReference type="SUPFAM" id="SSF55469">
    <property type="entry name" value="FMN-dependent nitroreductase-like"/>
    <property type="match status" value="1"/>
</dbReference>
<keyword evidence="5" id="KW-0560">Oxidoreductase</keyword>
<dbReference type="GO" id="GO:0005634">
    <property type="term" value="C:nucleus"/>
    <property type="evidence" value="ECO:0007669"/>
    <property type="project" value="UniProtKB-SubCell"/>
</dbReference>
<name>A0A1Y2BHU8_9TREE</name>
<gene>
    <name evidence="8" type="ORF">BCR39DRAFT_462882</name>
</gene>
<dbReference type="Gene3D" id="3.40.109.10">
    <property type="entry name" value="NADH Oxidase"/>
    <property type="match status" value="1"/>
</dbReference>
<evidence type="ECO:0000256" key="4">
    <source>
        <dbReference type="ARBA" id="ARBA00022490"/>
    </source>
</evidence>
<evidence type="ECO:0000256" key="5">
    <source>
        <dbReference type="ARBA" id="ARBA00023002"/>
    </source>
</evidence>
<evidence type="ECO:0000313" key="8">
    <source>
        <dbReference type="EMBL" id="ORY34346.1"/>
    </source>
</evidence>
<comment type="subcellular location">
    <subcellularLocation>
        <location evidence="2">Cytoplasm</location>
    </subcellularLocation>
    <subcellularLocation>
        <location evidence="1">Nucleus</location>
    </subcellularLocation>
</comment>
<proteinExistence type="inferred from homology"/>
<keyword evidence="9" id="KW-1185">Reference proteome</keyword>
<accession>A0A1Y2BHU8</accession>
<dbReference type="OrthoDB" id="2138173at2759"/>
<evidence type="ECO:0000256" key="6">
    <source>
        <dbReference type="ARBA" id="ARBA00023242"/>
    </source>
</evidence>